<keyword evidence="1" id="KW-0812">Transmembrane</keyword>
<evidence type="ECO:0000313" key="2">
    <source>
        <dbReference type="EMBL" id="HEB74064.1"/>
    </source>
</evidence>
<dbReference type="EMBL" id="DRKW01000140">
    <property type="protein sequence ID" value="HEB74064.1"/>
    <property type="molecule type" value="Genomic_DNA"/>
</dbReference>
<accession>A0A7V1I462</accession>
<protein>
    <submittedName>
        <fullName evidence="2">Uncharacterized protein</fullName>
    </submittedName>
</protein>
<organism evidence="2">
    <name type="scientific">Desulfofervidus auxilii</name>
    <dbReference type="NCBI Taxonomy" id="1621989"/>
    <lineage>
        <taxon>Bacteria</taxon>
        <taxon>Pseudomonadati</taxon>
        <taxon>Thermodesulfobacteriota</taxon>
        <taxon>Candidatus Desulfofervidia</taxon>
        <taxon>Candidatus Desulfofervidales</taxon>
        <taxon>Candidatus Desulfofervidaceae</taxon>
        <taxon>Candidatus Desulfofervidus</taxon>
    </lineage>
</organism>
<keyword evidence="1" id="KW-0472">Membrane</keyword>
<feature type="transmembrane region" description="Helical" evidence="1">
    <location>
        <begin position="5"/>
        <end position="21"/>
    </location>
</feature>
<sequence length="135" mass="15970">MKFNLLWFIPLCLTIIIYFIIPNVDSGYHNIRLVFHRFTWGIFFSPSAYIFFSSILATIFVPLQLLLLIITFFDRENPGYRRRYLWTVVAVLGIVVSMFVLQIIIWGSFPLPVDSKGYIHLRIIPFIPWPKQPLF</sequence>
<evidence type="ECO:0000256" key="1">
    <source>
        <dbReference type="SAM" id="Phobius"/>
    </source>
</evidence>
<dbReference type="AlphaFoldDB" id="A0A7V1I462"/>
<keyword evidence="1" id="KW-1133">Transmembrane helix</keyword>
<reference evidence="2" key="1">
    <citation type="journal article" date="2020" name="mSystems">
        <title>Genome- and Community-Level Interaction Insights into Carbon Utilization and Element Cycling Functions of Hydrothermarchaeota in Hydrothermal Sediment.</title>
        <authorList>
            <person name="Zhou Z."/>
            <person name="Liu Y."/>
            <person name="Xu W."/>
            <person name="Pan J."/>
            <person name="Luo Z.H."/>
            <person name="Li M."/>
        </authorList>
    </citation>
    <scope>NUCLEOTIDE SEQUENCE [LARGE SCALE GENOMIC DNA]</scope>
    <source>
        <strain evidence="2">HyVt-45</strain>
    </source>
</reference>
<proteinExistence type="predicted"/>
<name>A0A7V1I462_DESA2</name>
<gene>
    <name evidence="2" type="ORF">ENJ03_02450</name>
</gene>
<feature type="transmembrane region" description="Helical" evidence="1">
    <location>
        <begin position="48"/>
        <end position="73"/>
    </location>
</feature>
<comment type="caution">
    <text evidence="2">The sequence shown here is derived from an EMBL/GenBank/DDBJ whole genome shotgun (WGS) entry which is preliminary data.</text>
</comment>
<feature type="transmembrane region" description="Helical" evidence="1">
    <location>
        <begin position="85"/>
        <end position="109"/>
    </location>
</feature>
<dbReference type="Proteomes" id="UP000886268">
    <property type="component" value="Unassembled WGS sequence"/>
</dbReference>